<protein>
    <recommendedName>
        <fullName evidence="3">Type II secretion system protein GspI C-terminal domain-containing protein</fullName>
    </recommendedName>
</protein>
<proteinExistence type="predicted"/>
<evidence type="ECO:0000256" key="1">
    <source>
        <dbReference type="SAM" id="Phobius"/>
    </source>
</evidence>
<comment type="caution">
    <text evidence="2">The sequence shown here is derived from an EMBL/GenBank/DDBJ whole genome shotgun (WGS) entry which is preliminary data.</text>
</comment>
<dbReference type="AlphaFoldDB" id="A0A0F9CA07"/>
<evidence type="ECO:0000313" key="2">
    <source>
        <dbReference type="EMBL" id="KKK93496.1"/>
    </source>
</evidence>
<dbReference type="EMBL" id="LAZR01047749">
    <property type="protein sequence ID" value="KKK93496.1"/>
    <property type="molecule type" value="Genomic_DNA"/>
</dbReference>
<keyword evidence="1" id="KW-0472">Membrane</keyword>
<evidence type="ECO:0008006" key="3">
    <source>
        <dbReference type="Google" id="ProtNLM"/>
    </source>
</evidence>
<organism evidence="2">
    <name type="scientific">marine sediment metagenome</name>
    <dbReference type="NCBI Taxonomy" id="412755"/>
    <lineage>
        <taxon>unclassified sequences</taxon>
        <taxon>metagenomes</taxon>
        <taxon>ecological metagenomes</taxon>
    </lineage>
</organism>
<keyword evidence="1" id="KW-0812">Transmembrane</keyword>
<keyword evidence="1" id="KW-1133">Transmembrane helix</keyword>
<name>A0A0F9CA07_9ZZZZ</name>
<dbReference type="Pfam" id="PF07963">
    <property type="entry name" value="N_methyl"/>
    <property type="match status" value="1"/>
</dbReference>
<feature type="transmembrane region" description="Helical" evidence="1">
    <location>
        <begin position="12"/>
        <end position="35"/>
    </location>
</feature>
<accession>A0A0F9CA07</accession>
<sequence length="144" mass="15543">MKLKNCDRQDGFTLLETILAVVILAAIGVVLMTALDANTRTTGQISEELVAKNLIAAAIEEVRKVELDTAAPPALPYEPERLAALLAVGPPAGYDLNISTECNDDPNTDIYSDCESASTWQRISVSVLREGRSVLSFCTFKSAR</sequence>
<reference evidence="2" key="1">
    <citation type="journal article" date="2015" name="Nature">
        <title>Complex archaea that bridge the gap between prokaryotes and eukaryotes.</title>
        <authorList>
            <person name="Spang A."/>
            <person name="Saw J.H."/>
            <person name="Jorgensen S.L."/>
            <person name="Zaremba-Niedzwiedzka K."/>
            <person name="Martijn J."/>
            <person name="Lind A.E."/>
            <person name="van Eijk R."/>
            <person name="Schleper C."/>
            <person name="Guy L."/>
            <person name="Ettema T.J."/>
        </authorList>
    </citation>
    <scope>NUCLEOTIDE SEQUENCE</scope>
</reference>
<dbReference type="InterPro" id="IPR012902">
    <property type="entry name" value="N_methyl_site"/>
</dbReference>
<gene>
    <name evidence="2" type="ORF">LCGC14_2692320</name>
</gene>